<accession>A0A7L5AN13</accession>
<dbReference type="GO" id="GO:0047617">
    <property type="term" value="F:fatty acyl-CoA hydrolase activity"/>
    <property type="evidence" value="ECO:0007669"/>
    <property type="project" value="InterPro"/>
</dbReference>
<evidence type="ECO:0000313" key="5">
    <source>
        <dbReference type="Proteomes" id="UP000464507"/>
    </source>
</evidence>
<dbReference type="EMBL" id="CP017146">
    <property type="protein sequence ID" value="QHO71215.1"/>
    <property type="molecule type" value="Genomic_DNA"/>
</dbReference>
<proteinExistence type="inferred from homology"/>
<evidence type="ECO:0000256" key="2">
    <source>
        <dbReference type="ARBA" id="ARBA00022801"/>
    </source>
</evidence>
<keyword evidence="2" id="KW-0378">Hydrolase</keyword>
<evidence type="ECO:0000313" key="4">
    <source>
        <dbReference type="EMBL" id="QHO71215.1"/>
    </source>
</evidence>
<evidence type="ECO:0000259" key="3">
    <source>
        <dbReference type="Pfam" id="PF03061"/>
    </source>
</evidence>
<dbReference type="InterPro" id="IPR039298">
    <property type="entry name" value="ACOT13"/>
</dbReference>
<name>A0A7L5AN13_9MICO</name>
<dbReference type="AlphaFoldDB" id="A0A7L5AN13"/>
<dbReference type="InterPro" id="IPR006683">
    <property type="entry name" value="Thioestr_dom"/>
</dbReference>
<organism evidence="4 5">
    <name type="scientific">Marisediminicola antarctica</name>
    <dbReference type="NCBI Taxonomy" id="674079"/>
    <lineage>
        <taxon>Bacteria</taxon>
        <taxon>Bacillati</taxon>
        <taxon>Actinomycetota</taxon>
        <taxon>Actinomycetes</taxon>
        <taxon>Micrococcales</taxon>
        <taxon>Microbacteriaceae</taxon>
        <taxon>Marisediminicola</taxon>
    </lineage>
</organism>
<feature type="domain" description="Thioesterase" evidence="3">
    <location>
        <begin position="78"/>
        <end position="155"/>
    </location>
</feature>
<dbReference type="PANTHER" id="PTHR21660">
    <property type="entry name" value="THIOESTERASE SUPERFAMILY MEMBER-RELATED"/>
    <property type="match status" value="1"/>
</dbReference>
<reference evidence="4 5" key="1">
    <citation type="submission" date="2016-09" db="EMBL/GenBank/DDBJ databases">
        <title>Complete genome sequence of microbes from the polar regions.</title>
        <authorList>
            <person name="Liao L."/>
            <person name="Chen B."/>
        </authorList>
    </citation>
    <scope>NUCLEOTIDE SEQUENCE [LARGE SCALE GENOMIC DNA]</scope>
    <source>
        <strain evidence="4 5">ZS314</strain>
    </source>
</reference>
<dbReference type="PANTHER" id="PTHR21660:SF1">
    <property type="entry name" value="ACYL-COENZYME A THIOESTERASE 13"/>
    <property type="match status" value="1"/>
</dbReference>
<dbReference type="Gene3D" id="3.10.129.10">
    <property type="entry name" value="Hotdog Thioesterase"/>
    <property type="match status" value="1"/>
</dbReference>
<comment type="similarity">
    <text evidence="1">Belongs to the thioesterase PaaI family.</text>
</comment>
<dbReference type="CDD" id="cd03443">
    <property type="entry name" value="PaaI_thioesterase"/>
    <property type="match status" value="1"/>
</dbReference>
<dbReference type="Pfam" id="PF03061">
    <property type="entry name" value="4HBT"/>
    <property type="match status" value="1"/>
</dbReference>
<dbReference type="KEGG" id="mant:BHD05_13975"/>
<dbReference type="Proteomes" id="UP000464507">
    <property type="component" value="Chromosome"/>
</dbReference>
<evidence type="ECO:0000256" key="1">
    <source>
        <dbReference type="ARBA" id="ARBA00008324"/>
    </source>
</evidence>
<dbReference type="SUPFAM" id="SSF54637">
    <property type="entry name" value="Thioesterase/thiol ester dehydrase-isomerase"/>
    <property type="match status" value="1"/>
</dbReference>
<keyword evidence="5" id="KW-1185">Reference proteome</keyword>
<dbReference type="InterPro" id="IPR029069">
    <property type="entry name" value="HotDog_dom_sf"/>
</dbReference>
<sequence>MALLAAPARSRVVEWADPTIGTRAAQSMSGLEYIRAMIDGTVPPPPMAALMRMAPVAAGAGTTTFECLPDESHYNPIGTVHGGLVCTLLDSAIGCAVQTTLPADQGYTSIEIKVSYLRPVRADTGRLTAVGTVTKPGRRVAFAEGTVVDAQGKLIATASSTCLVIPIA</sequence>
<dbReference type="NCBIfam" id="TIGR00369">
    <property type="entry name" value="unchar_dom_1"/>
    <property type="match status" value="1"/>
</dbReference>
<dbReference type="InterPro" id="IPR003736">
    <property type="entry name" value="PAAI_dom"/>
</dbReference>
<gene>
    <name evidence="4" type="ORF">BHD05_13975</name>
</gene>
<protein>
    <submittedName>
        <fullName evidence="4">Aromatic compound degradation protein PaaI</fullName>
    </submittedName>
</protein>